<keyword evidence="3" id="KW-1185">Reference proteome</keyword>
<reference evidence="2 3" key="1">
    <citation type="submission" date="2020-08" db="EMBL/GenBank/DDBJ databases">
        <title>Genomic Encyclopedia of Type Strains, Phase IV (KMG-IV): sequencing the most valuable type-strain genomes for metagenomic binning, comparative biology and taxonomic classification.</title>
        <authorList>
            <person name="Goeker M."/>
        </authorList>
    </citation>
    <scope>NUCLEOTIDE SEQUENCE [LARGE SCALE GENOMIC DNA]</scope>
    <source>
        <strain evidence="2 3">DSM 11590</strain>
    </source>
</reference>
<sequence length="212" mass="22366">MAAKVITIAQQKGGAGKTTLTAQIAAALARSGLRVAAVDIDPQGSLSAWHALRPADAAALTLSQVPGWRLGNDLDRLKNDHDIILIDSPPHAETEAKTAIRAADLVLLPVQPSPMDLWAMKPTQEVARKEKTPALIILNRMPPRGRLSEQVLGQLATQETPVAATQLGSRVAFASSMMEGLGAVETEPRGSAAKEILALCAELRTLLNLPGV</sequence>
<dbReference type="CDD" id="cd02042">
    <property type="entry name" value="ParAB_family"/>
    <property type="match status" value="1"/>
</dbReference>
<dbReference type="Proteomes" id="UP000544872">
    <property type="component" value="Unassembled WGS sequence"/>
</dbReference>
<dbReference type="Gene3D" id="3.40.50.300">
    <property type="entry name" value="P-loop containing nucleotide triphosphate hydrolases"/>
    <property type="match status" value="1"/>
</dbReference>
<organism evidence="2 3">
    <name type="scientific">Novispirillum itersonii</name>
    <name type="common">Aquaspirillum itersonii</name>
    <dbReference type="NCBI Taxonomy" id="189"/>
    <lineage>
        <taxon>Bacteria</taxon>
        <taxon>Pseudomonadati</taxon>
        <taxon>Pseudomonadota</taxon>
        <taxon>Alphaproteobacteria</taxon>
        <taxon>Rhodospirillales</taxon>
        <taxon>Novispirillaceae</taxon>
        <taxon>Novispirillum</taxon>
    </lineage>
</organism>
<comment type="caution">
    <text evidence="2">The sequence shown here is derived from an EMBL/GenBank/DDBJ whole genome shotgun (WGS) entry which is preliminary data.</text>
</comment>
<dbReference type="PIRSF" id="PIRSF009320">
    <property type="entry name" value="Nuc_binding_HP_1000"/>
    <property type="match status" value="1"/>
</dbReference>
<dbReference type="InterPro" id="IPR027417">
    <property type="entry name" value="P-loop_NTPase"/>
</dbReference>
<name>A0A7W9ZFN4_NOVIT</name>
<proteinExistence type="predicted"/>
<dbReference type="NCBIfam" id="NF041546">
    <property type="entry name" value="ParA_partition"/>
    <property type="match status" value="1"/>
</dbReference>
<dbReference type="SUPFAM" id="SSF52540">
    <property type="entry name" value="P-loop containing nucleoside triphosphate hydrolases"/>
    <property type="match status" value="1"/>
</dbReference>
<accession>A0A7W9ZFN4</accession>
<gene>
    <name evidence="2" type="ORF">FHS48_002042</name>
</gene>
<evidence type="ECO:0000313" key="2">
    <source>
        <dbReference type="EMBL" id="MBB6210626.1"/>
    </source>
</evidence>
<dbReference type="InterPro" id="IPR048089">
    <property type="entry name" value="McdA"/>
</dbReference>
<dbReference type="EMBL" id="JACIIX010000006">
    <property type="protein sequence ID" value="MBB6210626.1"/>
    <property type="molecule type" value="Genomic_DNA"/>
</dbReference>
<evidence type="ECO:0000313" key="3">
    <source>
        <dbReference type="Proteomes" id="UP000544872"/>
    </source>
</evidence>
<dbReference type="InterPro" id="IPR002586">
    <property type="entry name" value="CobQ/CobB/MinD/ParA_Nub-bd_dom"/>
</dbReference>
<dbReference type="PANTHER" id="PTHR13696:SF96">
    <property type="entry name" value="COBQ_COBB_MIND_PARA NUCLEOTIDE BINDING DOMAIN-CONTAINING PROTEIN"/>
    <property type="match status" value="1"/>
</dbReference>
<dbReference type="PANTHER" id="PTHR13696">
    <property type="entry name" value="P-LOOP CONTAINING NUCLEOSIDE TRIPHOSPHATE HYDROLASE"/>
    <property type="match status" value="1"/>
</dbReference>
<dbReference type="AlphaFoldDB" id="A0A7W9ZFN4"/>
<dbReference type="InterPro" id="IPR050678">
    <property type="entry name" value="DNA_Partitioning_ATPase"/>
</dbReference>
<protein>
    <submittedName>
        <fullName evidence="2">Chromosome partitioning protein</fullName>
    </submittedName>
</protein>
<dbReference type="RefSeq" id="WP_184263448.1">
    <property type="nucleotide sequence ID" value="NZ_JACIIX010000006.1"/>
</dbReference>
<evidence type="ECO:0000259" key="1">
    <source>
        <dbReference type="Pfam" id="PF01656"/>
    </source>
</evidence>
<feature type="domain" description="CobQ/CobB/MinD/ParA nucleotide binding" evidence="1">
    <location>
        <begin position="6"/>
        <end position="180"/>
    </location>
</feature>
<dbReference type="Pfam" id="PF01656">
    <property type="entry name" value="CbiA"/>
    <property type="match status" value="1"/>
</dbReference>